<evidence type="ECO:0000313" key="2">
    <source>
        <dbReference type="Proteomes" id="UP000293719"/>
    </source>
</evidence>
<sequence length="99" mass="11414">MTVFESNHASHARPQAVTLARRLTDAAARWLDARRALAAERRRQRLNRQAFRALLGKEDWVYRDMGTTKADVEWAAGLPLEVNASRELDRLRDRAQMGR</sequence>
<evidence type="ECO:0000313" key="1">
    <source>
        <dbReference type="EMBL" id="QBK29314.1"/>
    </source>
</evidence>
<dbReference type="EMBL" id="CP036532">
    <property type="protein sequence ID" value="QBK29314.1"/>
    <property type="molecule type" value="Genomic_DNA"/>
</dbReference>
<evidence type="ECO:0008006" key="3">
    <source>
        <dbReference type="Google" id="ProtNLM"/>
    </source>
</evidence>
<reference evidence="1 2" key="1">
    <citation type="journal article" date="2017" name="Int. J. Syst. Evol. Microbiol.">
        <title>Roseitalea porphyridii gen. nov., sp. nov., isolated from a red alga, and reclassification of Hoeflea suaedae Chung et al. 2013 as Pseudohoeflea suaedae gen. nov., comb. nov.</title>
        <authorList>
            <person name="Hyeon J.W."/>
            <person name="Jeong S.E."/>
            <person name="Baek K."/>
            <person name="Jeon C.O."/>
        </authorList>
    </citation>
    <scope>NUCLEOTIDE SEQUENCE [LARGE SCALE GENOMIC DNA]</scope>
    <source>
        <strain evidence="1 2">MA7-20</strain>
    </source>
</reference>
<organism evidence="1 2">
    <name type="scientific">Roseitalea porphyridii</name>
    <dbReference type="NCBI Taxonomy" id="1852022"/>
    <lineage>
        <taxon>Bacteria</taxon>
        <taxon>Pseudomonadati</taxon>
        <taxon>Pseudomonadota</taxon>
        <taxon>Alphaproteobacteria</taxon>
        <taxon>Hyphomicrobiales</taxon>
        <taxon>Ahrensiaceae</taxon>
        <taxon>Roseitalea</taxon>
    </lineage>
</organism>
<dbReference type="OrthoDB" id="7861975at2"/>
<dbReference type="RefSeq" id="WP_131615015.1">
    <property type="nucleotide sequence ID" value="NZ_CP036532.1"/>
</dbReference>
<dbReference type="AlphaFoldDB" id="A0A4P6UYD0"/>
<protein>
    <recommendedName>
        <fullName evidence="3">DUF1127 domain-containing protein</fullName>
    </recommendedName>
</protein>
<dbReference type="GeneID" id="90765880"/>
<dbReference type="KEGG" id="rpod:E0E05_01110"/>
<gene>
    <name evidence="1" type="ORF">E0E05_01110</name>
</gene>
<proteinExistence type="predicted"/>
<accession>A0A4P6UYD0</accession>
<keyword evidence="2" id="KW-1185">Reference proteome</keyword>
<dbReference type="Proteomes" id="UP000293719">
    <property type="component" value="Chromosome"/>
</dbReference>
<name>A0A4P6UYD0_9HYPH</name>